<evidence type="ECO:0000313" key="2">
    <source>
        <dbReference type="Proteomes" id="UP001601058"/>
    </source>
</evidence>
<comment type="caution">
    <text evidence="1">The sequence shown here is derived from an EMBL/GenBank/DDBJ whole genome shotgun (WGS) entry which is preliminary data.</text>
</comment>
<sequence>MNEQEVREALIEWENLSANKENKVLYEARLKYLRDQLSNIRGERRLGREEGMASIIQRMIERGLHVSDIVNITGLKEEEVQEILSDK</sequence>
<gene>
    <name evidence="1" type="ORF">ACFYKT_07245</name>
</gene>
<proteinExistence type="predicted"/>
<protein>
    <recommendedName>
        <fullName evidence="3">Transposase</fullName>
    </recommendedName>
</protein>
<accession>A0ABW6JW83</accession>
<evidence type="ECO:0008006" key="3">
    <source>
        <dbReference type="Google" id="ProtNLM"/>
    </source>
</evidence>
<dbReference type="Proteomes" id="UP001601058">
    <property type="component" value="Unassembled WGS sequence"/>
</dbReference>
<evidence type="ECO:0000313" key="1">
    <source>
        <dbReference type="EMBL" id="MFE8696146.1"/>
    </source>
</evidence>
<organism evidence="1 2">
    <name type="scientific">Cytobacillus mangrovibacter</name>
    <dbReference type="NCBI Taxonomy" id="3299024"/>
    <lineage>
        <taxon>Bacteria</taxon>
        <taxon>Bacillati</taxon>
        <taxon>Bacillota</taxon>
        <taxon>Bacilli</taxon>
        <taxon>Bacillales</taxon>
        <taxon>Bacillaceae</taxon>
        <taxon>Cytobacillus</taxon>
    </lineage>
</organism>
<dbReference type="EMBL" id="JBIACJ010000003">
    <property type="protein sequence ID" value="MFE8696146.1"/>
    <property type="molecule type" value="Genomic_DNA"/>
</dbReference>
<dbReference type="RefSeq" id="WP_389217572.1">
    <property type="nucleotide sequence ID" value="NZ_JBIACJ010000003.1"/>
</dbReference>
<keyword evidence="2" id="KW-1185">Reference proteome</keyword>
<reference evidence="1 2" key="1">
    <citation type="submission" date="2024-08" db="EMBL/GenBank/DDBJ databases">
        <title>Two novel Cytobacillus novel species.</title>
        <authorList>
            <person name="Liu G."/>
        </authorList>
    </citation>
    <scope>NUCLEOTIDE SEQUENCE [LARGE SCALE GENOMIC DNA]</scope>
    <source>
        <strain evidence="1 2">FJAT-53684</strain>
    </source>
</reference>
<name>A0ABW6JW83_9BACI</name>